<dbReference type="HAMAP" id="MF_01805">
    <property type="entry name" value="ScpA"/>
    <property type="match status" value="1"/>
</dbReference>
<comment type="function">
    <text evidence="3">Participates in chromosomal partition during cell division. May act via the formation of a condensin-like complex containing Smc and ScpB that pull DNA away from mid-cell into both cell halves.</text>
</comment>
<keyword evidence="3" id="KW-0131">Cell cycle</keyword>
<keyword evidence="1 3" id="KW-0159">Chromosome partition</keyword>
<dbReference type="Gene3D" id="1.10.10.580">
    <property type="entry name" value="Structural maintenance of chromosome 1. Chain E"/>
    <property type="match status" value="1"/>
</dbReference>
<comment type="caution">
    <text evidence="4">The sequence shown here is derived from an EMBL/GenBank/DDBJ whole genome shotgun (WGS) entry which is preliminary data.</text>
</comment>
<keyword evidence="5" id="KW-1185">Reference proteome</keyword>
<reference evidence="4" key="1">
    <citation type="submission" date="2020-08" db="EMBL/GenBank/DDBJ databases">
        <title>Genome public.</title>
        <authorList>
            <person name="Liu C."/>
            <person name="Sun Q."/>
        </authorList>
    </citation>
    <scope>NUCLEOTIDE SEQUENCE</scope>
    <source>
        <strain evidence="4">NSJ-63</strain>
    </source>
</reference>
<evidence type="ECO:0000256" key="1">
    <source>
        <dbReference type="ARBA" id="ARBA00022829"/>
    </source>
</evidence>
<evidence type="ECO:0000256" key="2">
    <source>
        <dbReference type="ARBA" id="ARBA00044777"/>
    </source>
</evidence>
<protein>
    <recommendedName>
        <fullName evidence="2 3">Segregation and condensation protein A</fullName>
    </recommendedName>
</protein>
<keyword evidence="3" id="KW-0132">Cell division</keyword>
<dbReference type="InterPro" id="IPR003768">
    <property type="entry name" value="ScpA"/>
</dbReference>
<dbReference type="Gene3D" id="6.10.250.2410">
    <property type="match status" value="1"/>
</dbReference>
<dbReference type="Proteomes" id="UP000617951">
    <property type="component" value="Unassembled WGS sequence"/>
</dbReference>
<accession>A0A926DHK6</accession>
<dbReference type="EMBL" id="JACRSS010000001">
    <property type="protein sequence ID" value="MBC8537909.1"/>
    <property type="molecule type" value="Genomic_DNA"/>
</dbReference>
<name>A0A926DHK6_9FIRM</name>
<comment type="similarity">
    <text evidence="3">Belongs to the ScpA family.</text>
</comment>
<evidence type="ECO:0000313" key="5">
    <source>
        <dbReference type="Proteomes" id="UP000617951"/>
    </source>
</evidence>
<evidence type="ECO:0000256" key="3">
    <source>
        <dbReference type="HAMAP-Rule" id="MF_01805"/>
    </source>
</evidence>
<dbReference type="RefSeq" id="WP_249279733.1">
    <property type="nucleotide sequence ID" value="NZ_JACRSS010000001.1"/>
</dbReference>
<comment type="subcellular location">
    <subcellularLocation>
        <location evidence="3">Cytoplasm</location>
    </subcellularLocation>
    <text evidence="3">Associated with two foci at the outer edges of the nucleoid region in young cells, and at four foci within both cell halves in older cells.</text>
</comment>
<dbReference type="PANTHER" id="PTHR33969:SF2">
    <property type="entry name" value="SEGREGATION AND CONDENSATION PROTEIN A"/>
    <property type="match status" value="1"/>
</dbReference>
<dbReference type="PANTHER" id="PTHR33969">
    <property type="entry name" value="SEGREGATION AND CONDENSATION PROTEIN A"/>
    <property type="match status" value="1"/>
</dbReference>
<dbReference type="GO" id="GO:0005737">
    <property type="term" value="C:cytoplasm"/>
    <property type="evidence" value="ECO:0007669"/>
    <property type="project" value="UniProtKB-SubCell"/>
</dbReference>
<dbReference type="Pfam" id="PF02616">
    <property type="entry name" value="SMC_ScpA"/>
    <property type="match status" value="1"/>
</dbReference>
<comment type="subunit">
    <text evidence="3">Component of a cohesin-like complex composed of ScpA, ScpB and the Smc homodimer, in which ScpA and ScpB bind to the head domain of Smc. The presence of the three proteins is required for the association of the complex with DNA.</text>
</comment>
<dbReference type="InterPro" id="IPR023093">
    <property type="entry name" value="ScpA-like_C"/>
</dbReference>
<dbReference type="GO" id="GO:0006260">
    <property type="term" value="P:DNA replication"/>
    <property type="evidence" value="ECO:0007669"/>
    <property type="project" value="UniProtKB-UniRule"/>
</dbReference>
<dbReference type="GO" id="GO:0007059">
    <property type="term" value="P:chromosome segregation"/>
    <property type="evidence" value="ECO:0007669"/>
    <property type="project" value="UniProtKB-UniRule"/>
</dbReference>
<dbReference type="GO" id="GO:0051301">
    <property type="term" value="P:cell division"/>
    <property type="evidence" value="ECO:0007669"/>
    <property type="project" value="UniProtKB-KW"/>
</dbReference>
<evidence type="ECO:0000313" key="4">
    <source>
        <dbReference type="EMBL" id="MBC8537909.1"/>
    </source>
</evidence>
<organism evidence="4 5">
    <name type="scientific">Guopingia tenuis</name>
    <dbReference type="NCBI Taxonomy" id="2763656"/>
    <lineage>
        <taxon>Bacteria</taxon>
        <taxon>Bacillati</taxon>
        <taxon>Bacillota</taxon>
        <taxon>Clostridia</taxon>
        <taxon>Christensenellales</taxon>
        <taxon>Christensenellaceae</taxon>
        <taxon>Guopingia</taxon>
    </lineage>
</organism>
<dbReference type="AlphaFoldDB" id="A0A926DHK6"/>
<sequence length="244" mass="27911">MAYAYKLANFEGPLDLLLHLISKAKIEIQDIFVSQITEQYLQYMEGCEFLDLESASDFLQMAATLVYIKSRALLPEKRRGEEVDENGLTPEEQLVARLNEYKRFKMVSEELKELESRARGSRYKLPEEILAGAEQETVFTNSSVDALMAAYLKVLAKVKRLEQKPESVVIYRDHFSVKKQMRVILARLTIKSRVCFEELLSEAPSREELAVTFLSLLELLHAEKVSIAQKAAFGEILIEKRGSK</sequence>
<keyword evidence="3" id="KW-0963">Cytoplasm</keyword>
<proteinExistence type="inferred from homology"/>
<gene>
    <name evidence="3" type="primary">scpA</name>
    <name evidence="4" type="ORF">H8693_03035</name>
</gene>